<reference evidence="2" key="1">
    <citation type="submission" date="2021-02" db="EMBL/GenBank/DDBJ databases">
        <title>Metagenome-assembled genomes from human diarrheal sample B26.</title>
        <authorList>
            <person name="Ateba T.P."/>
            <person name="Alayande K.A."/>
            <person name="Mwanza M."/>
        </authorList>
    </citation>
    <scope>NUCLEOTIDE SEQUENCE</scope>
    <source>
        <strain evidence="2">06WH</strain>
    </source>
</reference>
<keyword evidence="1" id="KW-0472">Membrane</keyword>
<evidence type="ECO:0000256" key="1">
    <source>
        <dbReference type="SAM" id="Phobius"/>
    </source>
</evidence>
<keyword evidence="1" id="KW-0812">Transmembrane</keyword>
<feature type="transmembrane region" description="Helical" evidence="1">
    <location>
        <begin position="12"/>
        <end position="31"/>
    </location>
</feature>
<accession>A0A939CHS2</accession>
<evidence type="ECO:0000313" key="3">
    <source>
        <dbReference type="Proteomes" id="UP000737612"/>
    </source>
</evidence>
<gene>
    <name evidence="2" type="ORF">JTJ23_10060</name>
</gene>
<feature type="non-terminal residue" evidence="2">
    <location>
        <position position="62"/>
    </location>
</feature>
<evidence type="ECO:0000313" key="2">
    <source>
        <dbReference type="EMBL" id="MBN2953917.1"/>
    </source>
</evidence>
<dbReference type="EMBL" id="JAFHBD010000042">
    <property type="protein sequence ID" value="MBN2953917.1"/>
    <property type="molecule type" value="Genomic_DNA"/>
</dbReference>
<sequence>MQTNKKNKNMIGIIQSFLILILVVLIIFMMIQISRLQGTARVINYAGLVRGATQREVKLEIT</sequence>
<comment type="caution">
    <text evidence="2">The sequence shown here is derived from an EMBL/GenBank/DDBJ whole genome shotgun (WGS) entry which is preliminary data.</text>
</comment>
<proteinExistence type="predicted"/>
<keyword evidence="1" id="KW-1133">Transmembrane helix</keyword>
<dbReference type="AlphaFoldDB" id="A0A939CHS2"/>
<organism evidence="2 3">
    <name type="scientific">Fusicatenibacter saccharivorans</name>
    <dbReference type="NCBI Taxonomy" id="1150298"/>
    <lineage>
        <taxon>Bacteria</taxon>
        <taxon>Bacillati</taxon>
        <taxon>Bacillota</taxon>
        <taxon>Clostridia</taxon>
        <taxon>Lachnospirales</taxon>
        <taxon>Lachnospiraceae</taxon>
        <taxon>Fusicatenibacter</taxon>
    </lineage>
</organism>
<protein>
    <submittedName>
        <fullName evidence="2">GGDEF domain-containing protein</fullName>
    </submittedName>
</protein>
<dbReference type="Proteomes" id="UP000737612">
    <property type="component" value="Unassembled WGS sequence"/>
</dbReference>
<name>A0A939CHS2_9FIRM</name>